<accession>A0A8J7G4A6</accession>
<keyword evidence="8" id="KW-0282">Flagellum</keyword>
<name>A0A8J7G4A6_9BACL</name>
<keyword evidence="8" id="KW-0969">Cilium</keyword>
<dbReference type="Pfam" id="PF05400">
    <property type="entry name" value="FliT"/>
    <property type="match status" value="1"/>
</dbReference>
<comment type="similarity">
    <text evidence="6">Belongs to the bacillales FliT family.</text>
</comment>
<evidence type="ECO:0000256" key="3">
    <source>
        <dbReference type="ARBA" id="ARBA00022795"/>
    </source>
</evidence>
<evidence type="ECO:0000256" key="2">
    <source>
        <dbReference type="ARBA" id="ARBA00022490"/>
    </source>
</evidence>
<evidence type="ECO:0000256" key="6">
    <source>
        <dbReference type="ARBA" id="ARBA00093785"/>
    </source>
</evidence>
<proteinExistence type="inferred from homology"/>
<reference evidence="8" key="1">
    <citation type="submission" date="2020-11" db="EMBL/GenBank/DDBJ databases">
        <title>Multidrug resistant novel bacterium Savagea serpentis sp. nov., isolated from the scats of a vine snake (Ahaetulla nasuta).</title>
        <authorList>
            <person name="Venkata Ramana V."/>
            <person name="Vikas Patil S."/>
            <person name="Yogita Lugani V."/>
        </authorList>
    </citation>
    <scope>NUCLEOTIDE SEQUENCE</scope>
    <source>
        <strain evidence="8">SN6</strain>
    </source>
</reference>
<keyword evidence="8" id="KW-0966">Cell projection</keyword>
<dbReference type="Proteomes" id="UP000622653">
    <property type="component" value="Unassembled WGS sequence"/>
</dbReference>
<dbReference type="InterPro" id="IPR008622">
    <property type="entry name" value="FliT"/>
</dbReference>
<gene>
    <name evidence="8" type="ORF">IRY55_11515</name>
</gene>
<dbReference type="RefSeq" id="WP_194563473.1">
    <property type="nucleotide sequence ID" value="NZ_JADKPV010000007.1"/>
</dbReference>
<sequence>MIRAEMKEWHTLTENMIRLLEIVEEEKRDLVIEQVELSLAKREELQSCIQQPFTEEEIEFGKKLILADQQLNKKLNVYMSAIKKDLSNTQVKKDTMHNYMNPYDKVARDGTYYDTKQ</sequence>
<evidence type="ECO:0000313" key="8">
    <source>
        <dbReference type="EMBL" id="MBF4501985.1"/>
    </source>
</evidence>
<comment type="caution">
    <text evidence="8">The sequence shown here is derived from an EMBL/GenBank/DDBJ whole genome shotgun (WGS) entry which is preliminary data.</text>
</comment>
<keyword evidence="2" id="KW-0963">Cytoplasm</keyword>
<keyword evidence="3" id="KW-1005">Bacterial flagellum biogenesis</keyword>
<comment type="function">
    <text evidence="5">May act as an export chaperone for the filament capping protein FliD.</text>
</comment>
<keyword evidence="9" id="KW-1185">Reference proteome</keyword>
<evidence type="ECO:0000256" key="7">
    <source>
        <dbReference type="ARBA" id="ARBA00093797"/>
    </source>
</evidence>
<evidence type="ECO:0000256" key="1">
    <source>
        <dbReference type="ARBA" id="ARBA00004514"/>
    </source>
</evidence>
<organism evidence="8 9">
    <name type="scientific">Savagea serpentis</name>
    <dbReference type="NCBI Taxonomy" id="2785297"/>
    <lineage>
        <taxon>Bacteria</taxon>
        <taxon>Bacillati</taxon>
        <taxon>Bacillota</taxon>
        <taxon>Bacilli</taxon>
        <taxon>Bacillales</taxon>
        <taxon>Caryophanaceae</taxon>
        <taxon>Savagea</taxon>
    </lineage>
</organism>
<protein>
    <recommendedName>
        <fullName evidence="7">Flagellar protein FliT</fullName>
    </recommendedName>
</protein>
<dbReference type="AlphaFoldDB" id="A0A8J7G4A6"/>
<comment type="subcellular location">
    <subcellularLocation>
        <location evidence="1">Cytoplasm</location>
        <location evidence="1">Cytosol</location>
    </subcellularLocation>
</comment>
<evidence type="ECO:0000256" key="4">
    <source>
        <dbReference type="ARBA" id="ARBA00023186"/>
    </source>
</evidence>
<evidence type="ECO:0000313" key="9">
    <source>
        <dbReference type="Proteomes" id="UP000622653"/>
    </source>
</evidence>
<dbReference type="EMBL" id="JADKPV010000007">
    <property type="protein sequence ID" value="MBF4501985.1"/>
    <property type="molecule type" value="Genomic_DNA"/>
</dbReference>
<evidence type="ECO:0000256" key="5">
    <source>
        <dbReference type="ARBA" id="ARBA00093765"/>
    </source>
</evidence>
<keyword evidence="4" id="KW-0143">Chaperone</keyword>